<feature type="region of interest" description="Disordered" evidence="1">
    <location>
        <begin position="1"/>
        <end position="51"/>
    </location>
</feature>
<reference evidence="2" key="1">
    <citation type="submission" date="2020-06" db="EMBL/GenBank/DDBJ databases">
        <title>Draft genome of Bugula neritina, a colonial animal packing powerful symbionts and potential medicines.</title>
        <authorList>
            <person name="Rayko M."/>
        </authorList>
    </citation>
    <scope>NUCLEOTIDE SEQUENCE [LARGE SCALE GENOMIC DNA]</scope>
    <source>
        <strain evidence="2">Kwan_BN1</strain>
    </source>
</reference>
<dbReference type="AlphaFoldDB" id="A0A7J7KCN6"/>
<keyword evidence="3" id="KW-1185">Reference proteome</keyword>
<accession>A0A7J7KCN6</accession>
<evidence type="ECO:0000256" key="1">
    <source>
        <dbReference type="SAM" id="MobiDB-lite"/>
    </source>
</evidence>
<gene>
    <name evidence="2" type="ORF">EB796_005744</name>
</gene>
<organism evidence="2 3">
    <name type="scientific">Bugula neritina</name>
    <name type="common">Brown bryozoan</name>
    <name type="synonym">Sertularia neritina</name>
    <dbReference type="NCBI Taxonomy" id="10212"/>
    <lineage>
        <taxon>Eukaryota</taxon>
        <taxon>Metazoa</taxon>
        <taxon>Spiralia</taxon>
        <taxon>Lophotrochozoa</taxon>
        <taxon>Bryozoa</taxon>
        <taxon>Gymnolaemata</taxon>
        <taxon>Cheilostomatida</taxon>
        <taxon>Flustrina</taxon>
        <taxon>Buguloidea</taxon>
        <taxon>Bugulidae</taxon>
        <taxon>Bugula</taxon>
    </lineage>
</organism>
<name>A0A7J7KCN6_BUGNE</name>
<sequence length="80" mass="8971">MSPDALQSSNRRGTHKGGVETKQEPLELVETPRSGGRKGYTHLLGESEADEKTNLKEAPWWDTRTHVLPLPPQLTLPRNE</sequence>
<proteinExistence type="predicted"/>
<dbReference type="Proteomes" id="UP000593567">
    <property type="component" value="Unassembled WGS sequence"/>
</dbReference>
<evidence type="ECO:0000313" key="2">
    <source>
        <dbReference type="EMBL" id="KAF6035953.1"/>
    </source>
</evidence>
<feature type="compositionally biased region" description="Polar residues" evidence="1">
    <location>
        <begin position="1"/>
        <end position="11"/>
    </location>
</feature>
<comment type="caution">
    <text evidence="2">The sequence shown here is derived from an EMBL/GenBank/DDBJ whole genome shotgun (WGS) entry which is preliminary data.</text>
</comment>
<evidence type="ECO:0000313" key="3">
    <source>
        <dbReference type="Proteomes" id="UP000593567"/>
    </source>
</evidence>
<protein>
    <submittedName>
        <fullName evidence="2">Uncharacterized protein</fullName>
    </submittedName>
</protein>
<dbReference type="EMBL" id="VXIV02000803">
    <property type="protein sequence ID" value="KAF6035953.1"/>
    <property type="molecule type" value="Genomic_DNA"/>
</dbReference>